<accession>A0A9D2N157</accession>
<reference evidence="2" key="2">
    <citation type="submission" date="2021-04" db="EMBL/GenBank/DDBJ databases">
        <authorList>
            <person name="Gilroy R."/>
        </authorList>
    </citation>
    <scope>NUCLEOTIDE SEQUENCE</scope>
    <source>
        <strain evidence="2">CHK180-15479</strain>
    </source>
</reference>
<protein>
    <submittedName>
        <fullName evidence="2">TIGR03915 family putative DNA repair protein</fullName>
    </submittedName>
</protein>
<dbReference type="EMBL" id="DWWT01000038">
    <property type="protein sequence ID" value="HJC06181.1"/>
    <property type="molecule type" value="Genomic_DNA"/>
</dbReference>
<reference evidence="2" key="1">
    <citation type="journal article" date="2021" name="PeerJ">
        <title>Extensive microbial diversity within the chicken gut microbiome revealed by metagenomics and culture.</title>
        <authorList>
            <person name="Gilroy R."/>
            <person name="Ravi A."/>
            <person name="Getino M."/>
            <person name="Pursley I."/>
            <person name="Horton D.L."/>
            <person name="Alikhan N.F."/>
            <person name="Baker D."/>
            <person name="Gharbi K."/>
            <person name="Hall N."/>
            <person name="Watson M."/>
            <person name="Adriaenssens E.M."/>
            <person name="Foster-Nyarko E."/>
            <person name="Jarju S."/>
            <person name="Secka A."/>
            <person name="Antonio M."/>
            <person name="Oren A."/>
            <person name="Chaudhuri R.R."/>
            <person name="La Ragione R."/>
            <person name="Hildebrand F."/>
            <person name="Pallen M.J."/>
        </authorList>
    </citation>
    <scope>NUCLEOTIDE SEQUENCE</scope>
    <source>
        <strain evidence="2">CHK180-15479</strain>
    </source>
</reference>
<evidence type="ECO:0000259" key="1">
    <source>
        <dbReference type="Pfam" id="PF13566"/>
    </source>
</evidence>
<gene>
    <name evidence="2" type="ORF">H9704_08515</name>
</gene>
<dbReference type="InterPro" id="IPR025404">
    <property type="entry name" value="DUF4130"/>
</dbReference>
<dbReference type="InterPro" id="IPR023875">
    <property type="entry name" value="DNA_repair_put"/>
</dbReference>
<proteinExistence type="predicted"/>
<sequence>MTVYVCGPEFESILCGVYDAWMSRKGHANVRLEIQGTNQDMELFAEYADVEPSQEKAGKVLEAMRTKLSREVFRQVYAASLSWEPGRADAVYRFLIQAFRWGPAVTDRLQERAVYELFRLSRRVYNESHCLTEFIRFSQVPGNVLVSRIGPENDVLTLLSPHFADRMPSENWVIYDENRQKAAVHPADRDWFILNQSMDGDGGIEIGLWQTCLTAEGDKAAYEQLWRTFFHAVGIGERKNPVCQRTHLPLKYRRYMTEFQNGRE</sequence>
<evidence type="ECO:0000313" key="3">
    <source>
        <dbReference type="Proteomes" id="UP000823910"/>
    </source>
</evidence>
<dbReference type="Proteomes" id="UP000823910">
    <property type="component" value="Unassembled WGS sequence"/>
</dbReference>
<dbReference type="AlphaFoldDB" id="A0A9D2N157"/>
<feature type="domain" description="DUF4130" evidence="1">
    <location>
        <begin position="86"/>
        <end position="258"/>
    </location>
</feature>
<dbReference type="Pfam" id="PF13566">
    <property type="entry name" value="DUF4130"/>
    <property type="match status" value="1"/>
</dbReference>
<organism evidence="2 3">
    <name type="scientific">Candidatus Enterocloster excrementipullorum</name>
    <dbReference type="NCBI Taxonomy" id="2838559"/>
    <lineage>
        <taxon>Bacteria</taxon>
        <taxon>Bacillati</taxon>
        <taxon>Bacillota</taxon>
        <taxon>Clostridia</taxon>
        <taxon>Lachnospirales</taxon>
        <taxon>Lachnospiraceae</taxon>
        <taxon>Enterocloster</taxon>
    </lineage>
</organism>
<name>A0A9D2N157_9FIRM</name>
<evidence type="ECO:0000313" key="2">
    <source>
        <dbReference type="EMBL" id="HJC06181.1"/>
    </source>
</evidence>
<dbReference type="NCBIfam" id="TIGR03915">
    <property type="entry name" value="SAM_7_link_chp"/>
    <property type="match status" value="1"/>
</dbReference>
<comment type="caution">
    <text evidence="2">The sequence shown here is derived from an EMBL/GenBank/DDBJ whole genome shotgun (WGS) entry which is preliminary data.</text>
</comment>